<dbReference type="NCBIfam" id="NF004051">
    <property type="entry name" value="PRK05571.1"/>
    <property type="match status" value="1"/>
</dbReference>
<dbReference type="Proteomes" id="UP000233750">
    <property type="component" value="Unassembled WGS sequence"/>
</dbReference>
<dbReference type="EC" id="5.3.1.34" evidence="6"/>
<dbReference type="GO" id="GO:0016861">
    <property type="term" value="F:intramolecular oxidoreductase activity, interconverting aldoses and ketoses"/>
    <property type="evidence" value="ECO:0007669"/>
    <property type="project" value="UniProtKB-ARBA"/>
</dbReference>
<organism evidence="8 9">
    <name type="scientific">Amycolatopsis echigonensis</name>
    <dbReference type="NCBI Taxonomy" id="2576905"/>
    <lineage>
        <taxon>Bacteria</taxon>
        <taxon>Bacillati</taxon>
        <taxon>Actinomycetota</taxon>
        <taxon>Actinomycetes</taxon>
        <taxon>Pseudonocardiales</taxon>
        <taxon>Pseudonocardiaceae</taxon>
        <taxon>Amycolatopsis</taxon>
    </lineage>
</organism>
<dbReference type="EMBL" id="JACJHR010000100">
    <property type="protein sequence ID" value="MBB2505342.1"/>
    <property type="molecule type" value="Genomic_DNA"/>
</dbReference>
<dbReference type="OrthoDB" id="1778624at2"/>
<dbReference type="NCBIfam" id="TIGR00689">
    <property type="entry name" value="rpiB_lacA_lacB"/>
    <property type="match status" value="1"/>
</dbReference>
<dbReference type="InterPro" id="IPR051812">
    <property type="entry name" value="SPI_LacAB/RpiB"/>
</dbReference>
<dbReference type="InterPro" id="IPR011860">
    <property type="entry name" value="Rib-5-P_Isoase_Actino"/>
</dbReference>
<dbReference type="FunFam" id="3.40.1400.10:FF:000004">
    <property type="entry name" value="Ribose 5-phosphate isomerase"/>
    <property type="match status" value="1"/>
</dbReference>
<dbReference type="Pfam" id="PF02502">
    <property type="entry name" value="LacAB_rpiB"/>
    <property type="match status" value="1"/>
</dbReference>
<comment type="caution">
    <text evidence="8">The sequence shown here is derived from an EMBL/GenBank/DDBJ whole genome shotgun (WGS) entry which is preliminary data.</text>
</comment>
<evidence type="ECO:0000256" key="3">
    <source>
        <dbReference type="ARBA" id="ARBA00023235"/>
    </source>
</evidence>
<evidence type="ECO:0000313" key="8">
    <source>
        <dbReference type="EMBL" id="PKV97962.1"/>
    </source>
</evidence>
<accession>A0A2N3WVS0</accession>
<dbReference type="GO" id="GO:0009758">
    <property type="term" value="P:carbohydrate utilization"/>
    <property type="evidence" value="ECO:0007669"/>
    <property type="project" value="UniProtKB-ARBA"/>
</dbReference>
<evidence type="ECO:0000256" key="4">
    <source>
        <dbReference type="ARBA" id="ARBA00051490"/>
    </source>
</evidence>
<reference evidence="7 10" key="2">
    <citation type="submission" date="2020-08" db="EMBL/GenBank/DDBJ databases">
        <title>Amycolatopsis echigonensis JCM 21831.</title>
        <authorList>
            <person name="Tedsree N."/>
            <person name="Kuncharoen N."/>
            <person name="Likhitwitayawuid K."/>
            <person name="Tanasupawat S."/>
        </authorList>
    </citation>
    <scope>NUCLEOTIDE SEQUENCE [LARGE SCALE GENOMIC DNA]</scope>
    <source>
        <strain evidence="7 10">JCM 21831</strain>
    </source>
</reference>
<evidence type="ECO:0000256" key="1">
    <source>
        <dbReference type="ARBA" id="ARBA00004939"/>
    </source>
</evidence>
<dbReference type="GO" id="GO:0016052">
    <property type="term" value="P:carbohydrate catabolic process"/>
    <property type="evidence" value="ECO:0007669"/>
    <property type="project" value="UniProtKB-ARBA"/>
</dbReference>
<proteinExistence type="inferred from homology"/>
<keyword evidence="3 8" id="KW-0413">Isomerase</keyword>
<comment type="catalytic activity">
    <reaction evidence="4">
        <text>D-erythrulose 4-phosphate = D-erythrose 4-phosphate</text>
        <dbReference type="Rhea" id="RHEA:48784"/>
        <dbReference type="ChEBI" id="CHEBI:16897"/>
        <dbReference type="ChEBI" id="CHEBI:90796"/>
        <dbReference type="EC" id="5.3.1.34"/>
    </reaction>
</comment>
<name>A0A2N3WVS0_9PSEU</name>
<dbReference type="AlphaFoldDB" id="A0A2N3WVS0"/>
<reference evidence="8 9" key="1">
    <citation type="submission" date="2017-12" db="EMBL/GenBank/DDBJ databases">
        <title>Sequencing the genomes of 1000 Actinobacteria strains.</title>
        <authorList>
            <person name="Klenk H.-P."/>
        </authorList>
    </citation>
    <scope>NUCLEOTIDE SEQUENCE [LARGE SCALE GENOMIC DNA]</scope>
    <source>
        <strain evidence="8 9">DSM 45165</strain>
    </source>
</reference>
<dbReference type="PIRSF" id="PIRSF005384">
    <property type="entry name" value="RpiB_LacA_B"/>
    <property type="match status" value="1"/>
</dbReference>
<dbReference type="Gene3D" id="3.40.1400.10">
    <property type="entry name" value="Sugar-phosphate isomerase, RpiB/LacA/LacB"/>
    <property type="match status" value="1"/>
</dbReference>
<keyword evidence="9" id="KW-1185">Reference proteome</keyword>
<gene>
    <name evidence="8" type="ORF">ATK30_8965</name>
    <name evidence="7" type="ORF">H5411_40255</name>
</gene>
<protein>
    <recommendedName>
        <fullName evidence="6">D-erythrulose 4-phosphate isomerase</fullName>
        <ecNumber evidence="6">5.3.1.34</ecNumber>
    </recommendedName>
</protein>
<evidence type="ECO:0000313" key="7">
    <source>
        <dbReference type="EMBL" id="MBB2505342.1"/>
    </source>
</evidence>
<dbReference type="PANTHER" id="PTHR43732:SF1">
    <property type="entry name" value="RIBOSE 5-PHOSPHATE ISOMERASE"/>
    <property type="match status" value="1"/>
</dbReference>
<comment type="pathway">
    <text evidence="1">Carbohydrate metabolism; erythritol degradation.</text>
</comment>
<comment type="similarity">
    <text evidence="2">Belongs to the LacAB/RpiB family.</text>
</comment>
<dbReference type="InterPro" id="IPR036569">
    <property type="entry name" value="RpiB_LacA_LacB_sf"/>
</dbReference>
<dbReference type="GO" id="GO:0071322">
    <property type="term" value="P:cellular response to carbohydrate stimulus"/>
    <property type="evidence" value="ECO:0007669"/>
    <property type="project" value="UniProtKB-ARBA"/>
</dbReference>
<dbReference type="SUPFAM" id="SSF89623">
    <property type="entry name" value="Ribose/Galactose isomerase RpiB/AlsB"/>
    <property type="match status" value="1"/>
</dbReference>
<evidence type="ECO:0000256" key="6">
    <source>
        <dbReference type="ARBA" id="ARBA00066901"/>
    </source>
</evidence>
<evidence type="ECO:0000256" key="5">
    <source>
        <dbReference type="ARBA" id="ARBA00060528"/>
    </source>
</evidence>
<dbReference type="PANTHER" id="PTHR43732">
    <property type="entry name" value="RIBOSE 5-PHOSPHATE ISOMERASE-RELATED"/>
    <property type="match status" value="1"/>
</dbReference>
<dbReference type="InterPro" id="IPR003500">
    <property type="entry name" value="RpiB_LacA_LacB"/>
</dbReference>
<dbReference type="Proteomes" id="UP000550260">
    <property type="component" value="Unassembled WGS sequence"/>
</dbReference>
<evidence type="ECO:0000256" key="2">
    <source>
        <dbReference type="ARBA" id="ARBA00008754"/>
    </source>
</evidence>
<dbReference type="EMBL" id="PJMY01000003">
    <property type="protein sequence ID" value="PKV97962.1"/>
    <property type="molecule type" value="Genomic_DNA"/>
</dbReference>
<comment type="pathway">
    <text evidence="5">Carbohydrate metabolism; D-threitol degradation.</text>
</comment>
<sequence length="154" mass="16695">MTYRIAVGCDDAGLDYKEQLARDLRADPRVSEVLDLGVHRGAEDEHRPYPEIGLAAGEAIRAGTVDRAVLVCGTGIGMALSANKVPGVRAATAHDSFSAERSVLSNNCQVLALGQRVVGLELARRLVREWLGYVFDDRSPSAAKVQLLNDYERC</sequence>
<dbReference type="RefSeq" id="WP_101440605.1">
    <property type="nucleotide sequence ID" value="NZ_JACJHR010000100.1"/>
</dbReference>
<evidence type="ECO:0000313" key="10">
    <source>
        <dbReference type="Proteomes" id="UP000550260"/>
    </source>
</evidence>
<accession>A0A8E1W7J6</accession>
<dbReference type="NCBIfam" id="TIGR02133">
    <property type="entry name" value="RPI_actino"/>
    <property type="match status" value="1"/>
</dbReference>
<evidence type="ECO:0000313" key="9">
    <source>
        <dbReference type="Proteomes" id="UP000233750"/>
    </source>
</evidence>